<reference evidence="1" key="1">
    <citation type="submission" date="2023-01" db="EMBL/GenBank/DDBJ databases">
        <title>Genome assembly of the deep-sea coral Lophelia pertusa.</title>
        <authorList>
            <person name="Herrera S."/>
            <person name="Cordes E."/>
        </authorList>
    </citation>
    <scope>NUCLEOTIDE SEQUENCE</scope>
    <source>
        <strain evidence="1">USNM1676648</strain>
        <tissue evidence="1">Polyp</tissue>
    </source>
</reference>
<proteinExistence type="predicted"/>
<organism evidence="1 2">
    <name type="scientific">Desmophyllum pertusum</name>
    <dbReference type="NCBI Taxonomy" id="174260"/>
    <lineage>
        <taxon>Eukaryota</taxon>
        <taxon>Metazoa</taxon>
        <taxon>Cnidaria</taxon>
        <taxon>Anthozoa</taxon>
        <taxon>Hexacorallia</taxon>
        <taxon>Scleractinia</taxon>
        <taxon>Caryophylliina</taxon>
        <taxon>Caryophylliidae</taxon>
        <taxon>Desmophyllum</taxon>
    </lineage>
</organism>
<keyword evidence="2" id="KW-1185">Reference proteome</keyword>
<evidence type="ECO:0000313" key="1">
    <source>
        <dbReference type="EMBL" id="KAJ7333585.1"/>
    </source>
</evidence>
<dbReference type="EMBL" id="MU827786">
    <property type="protein sequence ID" value="KAJ7333585.1"/>
    <property type="molecule type" value="Genomic_DNA"/>
</dbReference>
<dbReference type="Proteomes" id="UP001163046">
    <property type="component" value="Unassembled WGS sequence"/>
</dbReference>
<dbReference type="AlphaFoldDB" id="A0A9W9YCI6"/>
<sequence>MRFLMSFLGLQEKEEDANGIWKMAVLTNICLTCKEAGFGVNYNKGIVSASVPRLFVLGDKQKFCLRCLASCEECIKVMTVASVSQGPRNLFRDCFPLRLAWQGCPFGYTSHGNPKTGRVCLLNRIT</sequence>
<gene>
    <name evidence="1" type="ORF">OS493_017127</name>
</gene>
<evidence type="ECO:0000313" key="2">
    <source>
        <dbReference type="Proteomes" id="UP001163046"/>
    </source>
</evidence>
<accession>A0A9W9YCI6</accession>
<comment type="caution">
    <text evidence="1">The sequence shown here is derived from an EMBL/GenBank/DDBJ whole genome shotgun (WGS) entry which is preliminary data.</text>
</comment>
<protein>
    <submittedName>
        <fullName evidence="1">Uncharacterized protein</fullName>
    </submittedName>
</protein>
<name>A0A9W9YCI6_9CNID</name>